<keyword evidence="4 7" id="KW-0472">Membrane</keyword>
<feature type="transmembrane region" description="Helical" evidence="7">
    <location>
        <begin position="64"/>
        <end position="84"/>
    </location>
</feature>
<gene>
    <name evidence="9" type="ORF">G7Y89_g9511</name>
</gene>
<comment type="similarity">
    <text evidence="5">Belongs to the SAT4 family.</text>
</comment>
<dbReference type="Pfam" id="PF20684">
    <property type="entry name" value="Fung_rhodopsin"/>
    <property type="match status" value="1"/>
</dbReference>
<feature type="transmembrane region" description="Helical" evidence="7">
    <location>
        <begin position="32"/>
        <end position="52"/>
    </location>
</feature>
<evidence type="ECO:0000256" key="4">
    <source>
        <dbReference type="ARBA" id="ARBA00023136"/>
    </source>
</evidence>
<evidence type="ECO:0000256" key="1">
    <source>
        <dbReference type="ARBA" id="ARBA00004141"/>
    </source>
</evidence>
<keyword evidence="2 7" id="KW-0812">Transmembrane</keyword>
<dbReference type="EMBL" id="JAAMPI010000783">
    <property type="protein sequence ID" value="KAF4628640.1"/>
    <property type="molecule type" value="Genomic_DNA"/>
</dbReference>
<comment type="subcellular location">
    <subcellularLocation>
        <location evidence="1">Membrane</location>
        <topology evidence="1">Multi-pass membrane protein</topology>
    </subcellularLocation>
</comment>
<proteinExistence type="inferred from homology"/>
<evidence type="ECO:0000256" key="5">
    <source>
        <dbReference type="ARBA" id="ARBA00038359"/>
    </source>
</evidence>
<comment type="caution">
    <text evidence="9">The sequence shown here is derived from an EMBL/GenBank/DDBJ whole genome shotgun (WGS) entry which is preliminary data.</text>
</comment>
<dbReference type="GO" id="GO:0016020">
    <property type="term" value="C:membrane"/>
    <property type="evidence" value="ECO:0007669"/>
    <property type="project" value="UniProtKB-SubCell"/>
</dbReference>
<dbReference type="AlphaFoldDB" id="A0A8H4REI4"/>
<dbReference type="OrthoDB" id="2496787at2759"/>
<organism evidence="9 10">
    <name type="scientific">Cudoniella acicularis</name>
    <dbReference type="NCBI Taxonomy" id="354080"/>
    <lineage>
        <taxon>Eukaryota</taxon>
        <taxon>Fungi</taxon>
        <taxon>Dikarya</taxon>
        <taxon>Ascomycota</taxon>
        <taxon>Pezizomycotina</taxon>
        <taxon>Leotiomycetes</taxon>
        <taxon>Helotiales</taxon>
        <taxon>Tricladiaceae</taxon>
        <taxon>Cudoniella</taxon>
    </lineage>
</organism>
<dbReference type="Proteomes" id="UP000566819">
    <property type="component" value="Unassembled WGS sequence"/>
</dbReference>
<keyword evidence="3 7" id="KW-1133">Transmembrane helix</keyword>
<feature type="transmembrane region" description="Helical" evidence="7">
    <location>
        <begin position="224"/>
        <end position="244"/>
    </location>
</feature>
<reference evidence="9 10" key="1">
    <citation type="submission" date="2020-03" db="EMBL/GenBank/DDBJ databases">
        <title>Draft Genome Sequence of Cudoniella acicularis.</title>
        <authorList>
            <person name="Buettner E."/>
            <person name="Kellner H."/>
        </authorList>
    </citation>
    <scope>NUCLEOTIDE SEQUENCE [LARGE SCALE GENOMIC DNA]</scope>
    <source>
        <strain evidence="9 10">DSM 108380</strain>
    </source>
</reference>
<feature type="transmembrane region" description="Helical" evidence="7">
    <location>
        <begin position="264"/>
        <end position="285"/>
    </location>
</feature>
<dbReference type="InterPro" id="IPR052337">
    <property type="entry name" value="SAT4-like"/>
</dbReference>
<evidence type="ECO:0000256" key="2">
    <source>
        <dbReference type="ARBA" id="ARBA00022692"/>
    </source>
</evidence>
<name>A0A8H4REI4_9HELO</name>
<protein>
    <recommendedName>
        <fullName evidence="8">Rhodopsin domain-containing protein</fullName>
    </recommendedName>
</protein>
<keyword evidence="10" id="KW-1185">Reference proteome</keyword>
<sequence length="391" mass="43977">MSSSTTYVKIVDPPPGVTANFVNPENQINGYIVLYTITVIITTLCLGIRLYTRKFITGALMLDDYFCAFSWCLNIAYVGLNAQAEARGLTVHFWDMPQSNFIPAFEPFILGATLYYALVGFIKLTCLLFYRNIFSPSHKTLYFVNAGIVVVIIAYSGMFFTQLFNCVPVEKAWDMWITRGLCTPKLILRYLSAAVNASTDFYVLIVPIPAVWALPVDTGRKIRVLAVFSMGLLACTFSLIRLGFLHNLDTNPDITWEIGRTNIWSHLEVSVGLICACALVFPAFLKRHWPKRLNKYFSHLVPYRFSRKEESFITVSGISSTKRDFPPGSNWMNNNFSEGAVLSFPESAQLSNATSTEMAEMHSMNRTRKLSDPEAPHANYEAYLSSDGQEG</sequence>
<dbReference type="PANTHER" id="PTHR33048">
    <property type="entry name" value="PTH11-LIKE INTEGRAL MEMBRANE PROTEIN (AFU_ORTHOLOGUE AFUA_5G11245)"/>
    <property type="match status" value="1"/>
</dbReference>
<evidence type="ECO:0000259" key="8">
    <source>
        <dbReference type="Pfam" id="PF20684"/>
    </source>
</evidence>
<feature type="domain" description="Rhodopsin" evidence="8">
    <location>
        <begin position="48"/>
        <end position="284"/>
    </location>
</feature>
<evidence type="ECO:0000256" key="7">
    <source>
        <dbReference type="SAM" id="Phobius"/>
    </source>
</evidence>
<evidence type="ECO:0000313" key="10">
    <source>
        <dbReference type="Proteomes" id="UP000566819"/>
    </source>
</evidence>
<feature type="transmembrane region" description="Helical" evidence="7">
    <location>
        <begin position="104"/>
        <end position="130"/>
    </location>
</feature>
<evidence type="ECO:0000256" key="3">
    <source>
        <dbReference type="ARBA" id="ARBA00022989"/>
    </source>
</evidence>
<accession>A0A8H4REI4</accession>
<feature type="transmembrane region" description="Helical" evidence="7">
    <location>
        <begin position="142"/>
        <end position="164"/>
    </location>
</feature>
<evidence type="ECO:0000313" key="9">
    <source>
        <dbReference type="EMBL" id="KAF4628640.1"/>
    </source>
</evidence>
<dbReference type="PANTHER" id="PTHR33048:SF47">
    <property type="entry name" value="INTEGRAL MEMBRANE PROTEIN-RELATED"/>
    <property type="match status" value="1"/>
</dbReference>
<evidence type="ECO:0000256" key="6">
    <source>
        <dbReference type="SAM" id="MobiDB-lite"/>
    </source>
</evidence>
<dbReference type="InterPro" id="IPR049326">
    <property type="entry name" value="Rhodopsin_dom_fungi"/>
</dbReference>
<feature type="region of interest" description="Disordered" evidence="6">
    <location>
        <begin position="354"/>
        <end position="391"/>
    </location>
</feature>
<feature type="transmembrane region" description="Helical" evidence="7">
    <location>
        <begin position="190"/>
        <end position="212"/>
    </location>
</feature>